<dbReference type="Pfam" id="PF03061">
    <property type="entry name" value="4HBT"/>
    <property type="match status" value="1"/>
</dbReference>
<organism evidence="4 5">
    <name type="scientific">Aplysia californica</name>
    <name type="common">California sea hare</name>
    <dbReference type="NCBI Taxonomy" id="6500"/>
    <lineage>
        <taxon>Eukaryota</taxon>
        <taxon>Metazoa</taxon>
        <taxon>Spiralia</taxon>
        <taxon>Lophotrochozoa</taxon>
        <taxon>Mollusca</taxon>
        <taxon>Gastropoda</taxon>
        <taxon>Heterobranchia</taxon>
        <taxon>Euthyneura</taxon>
        <taxon>Tectipleura</taxon>
        <taxon>Aplysiida</taxon>
        <taxon>Aplysioidea</taxon>
        <taxon>Aplysiidae</taxon>
        <taxon>Aplysia</taxon>
    </lineage>
</organism>
<dbReference type="PANTHER" id="PTHR21660:SF1">
    <property type="entry name" value="ACYL-COENZYME A THIOESTERASE 13"/>
    <property type="match status" value="1"/>
</dbReference>
<feature type="domain" description="Thioesterase" evidence="3">
    <location>
        <begin position="57"/>
        <end position="131"/>
    </location>
</feature>
<dbReference type="Gene3D" id="3.10.129.10">
    <property type="entry name" value="Hotdog Thioesterase"/>
    <property type="match status" value="1"/>
</dbReference>
<dbReference type="PANTHER" id="PTHR21660">
    <property type="entry name" value="THIOESTERASE SUPERFAMILY MEMBER-RELATED"/>
    <property type="match status" value="1"/>
</dbReference>
<evidence type="ECO:0000256" key="2">
    <source>
        <dbReference type="ARBA" id="ARBA00022801"/>
    </source>
</evidence>
<dbReference type="InterPro" id="IPR006683">
    <property type="entry name" value="Thioestr_dom"/>
</dbReference>
<evidence type="ECO:0000259" key="3">
    <source>
        <dbReference type="Pfam" id="PF03061"/>
    </source>
</evidence>
<dbReference type="RefSeq" id="XP_012943183.1">
    <property type="nucleotide sequence ID" value="XM_013087729.2"/>
</dbReference>
<keyword evidence="4" id="KW-1185">Reference proteome</keyword>
<protein>
    <submittedName>
        <fullName evidence="5">Acyl-coenzyme A thioesterase 13</fullName>
    </submittedName>
</protein>
<comment type="similarity">
    <text evidence="1">Belongs to the thioesterase PaaI family.</text>
</comment>
<accession>A0ABM1A942</accession>
<dbReference type="InterPro" id="IPR029069">
    <property type="entry name" value="HotDog_dom_sf"/>
</dbReference>
<proteinExistence type="inferred from homology"/>
<keyword evidence="2" id="KW-0378">Hydrolase</keyword>
<dbReference type="NCBIfam" id="TIGR00369">
    <property type="entry name" value="unchar_dom_1"/>
    <property type="match status" value="1"/>
</dbReference>
<dbReference type="InterPro" id="IPR003736">
    <property type="entry name" value="PAAI_dom"/>
</dbReference>
<evidence type="ECO:0000256" key="1">
    <source>
        <dbReference type="ARBA" id="ARBA00008324"/>
    </source>
</evidence>
<dbReference type="CDD" id="cd03443">
    <property type="entry name" value="PaaI_thioesterase"/>
    <property type="match status" value="1"/>
</dbReference>
<name>A0ABM1A942_APLCA</name>
<reference evidence="5" key="1">
    <citation type="submission" date="2025-08" db="UniProtKB">
        <authorList>
            <consortium name="RefSeq"/>
        </authorList>
    </citation>
    <scope>IDENTIFICATION</scope>
</reference>
<dbReference type="InterPro" id="IPR039298">
    <property type="entry name" value="ACOT13"/>
</dbReference>
<dbReference type="GeneID" id="106013037"/>
<sequence length="151" mass="16035">MNPVRRLTLEGLRKVVKQRVDSNGFENLFKEMKVLSGGDGQCCCELRVTSPLMNARGSLHGGVTASLVDAVSTYALMTTGTGAPGISMDLNVSYLKPVKLDDSVVVEAKTLSCGRTLAVATVDIRSKQTGQLVAHGRHSKFVGQKVSSDPA</sequence>
<dbReference type="Proteomes" id="UP000694888">
    <property type="component" value="Unplaced"/>
</dbReference>
<evidence type="ECO:0000313" key="5">
    <source>
        <dbReference type="RefSeq" id="XP_012943183.1"/>
    </source>
</evidence>
<dbReference type="SUPFAM" id="SSF54637">
    <property type="entry name" value="Thioesterase/thiol ester dehydrase-isomerase"/>
    <property type="match status" value="1"/>
</dbReference>
<evidence type="ECO:0000313" key="4">
    <source>
        <dbReference type="Proteomes" id="UP000694888"/>
    </source>
</evidence>
<gene>
    <name evidence="5" type="primary">LOC106013037</name>
</gene>